<gene>
    <name evidence="1" type="ORF">OESDEN_17250</name>
</gene>
<dbReference type="AlphaFoldDB" id="A0A0B1SDQ4"/>
<sequence length="102" mass="12140">MEKQNQRKAKVQEETETLLDRSKLYKLYKEHFDAMVNNKTTGEDLRKMMKEHGNRATFYFKAGMLILGESPRPAYPTDRHKITFPVKLDRRPIRVLPKSHKH</sequence>
<reference evidence="1 2" key="1">
    <citation type="submission" date="2014-03" db="EMBL/GenBank/DDBJ databases">
        <title>Draft genome of the hookworm Oesophagostomum dentatum.</title>
        <authorList>
            <person name="Mitreva M."/>
        </authorList>
    </citation>
    <scope>NUCLEOTIDE SEQUENCE [LARGE SCALE GENOMIC DNA]</scope>
    <source>
        <strain evidence="1 2">OD-Hann</strain>
    </source>
</reference>
<organism evidence="1 2">
    <name type="scientific">Oesophagostomum dentatum</name>
    <name type="common">Nodular worm</name>
    <dbReference type="NCBI Taxonomy" id="61180"/>
    <lineage>
        <taxon>Eukaryota</taxon>
        <taxon>Metazoa</taxon>
        <taxon>Ecdysozoa</taxon>
        <taxon>Nematoda</taxon>
        <taxon>Chromadorea</taxon>
        <taxon>Rhabditida</taxon>
        <taxon>Rhabditina</taxon>
        <taxon>Rhabditomorpha</taxon>
        <taxon>Strongyloidea</taxon>
        <taxon>Strongylidae</taxon>
        <taxon>Oesophagostomum</taxon>
    </lineage>
</organism>
<evidence type="ECO:0000313" key="2">
    <source>
        <dbReference type="Proteomes" id="UP000053660"/>
    </source>
</evidence>
<keyword evidence="2" id="KW-1185">Reference proteome</keyword>
<name>A0A0B1SDQ4_OESDE</name>
<accession>A0A0B1SDQ4</accession>
<evidence type="ECO:0000313" key="1">
    <source>
        <dbReference type="EMBL" id="KHJ83054.1"/>
    </source>
</evidence>
<proteinExistence type="predicted"/>
<dbReference type="Proteomes" id="UP000053660">
    <property type="component" value="Unassembled WGS sequence"/>
</dbReference>
<dbReference type="EMBL" id="KN575433">
    <property type="protein sequence ID" value="KHJ83054.1"/>
    <property type="molecule type" value="Genomic_DNA"/>
</dbReference>
<protein>
    <submittedName>
        <fullName evidence="1">Uncharacterized protein</fullName>
    </submittedName>
</protein>